<protein>
    <recommendedName>
        <fullName evidence="1">Cytokinin glycosidase domain-containing protein</fullName>
    </recommendedName>
</protein>
<keyword evidence="2" id="KW-0614">Plasmid</keyword>
<geneLocation type="plasmid" evidence="2">
    <name>pTi_CFBP1873</name>
</geneLocation>
<sequence>MGYTRPVFQMIDLRDVSDHALAKSALIGAEAVYREFVEKTLASAQKSWVDSLRRHDDPDDAVGIILARFAKSPCLHGPRLERFDTIFTDHPLLFVYGPREKIIQYTRNSLISVHATIGLVACSVAPYAEGVTYQSLRYRHNQISPGSCLFEDALEAYIAFFPSRSFLELPCPVFEVHNGYVHKYFALQPGHRFWCEVIAVGLAFPPAGTERPVNKATHAKNRPRGRLCCCIS</sequence>
<dbReference type="RefSeq" id="WP_012477971.1">
    <property type="nucleotide sequence ID" value="NZ_KY000026.1"/>
</dbReference>
<dbReference type="AlphaFoldDB" id="A0A2Z2PD75"/>
<organism evidence="2">
    <name type="scientific">Agrobacterium genomosp. 6</name>
    <dbReference type="NCBI Taxonomy" id="1183411"/>
    <lineage>
        <taxon>Bacteria</taxon>
        <taxon>Pseudomonadati</taxon>
        <taxon>Pseudomonadota</taxon>
        <taxon>Alphaproteobacteria</taxon>
        <taxon>Hyphomicrobiales</taxon>
        <taxon>Rhizobiaceae</taxon>
        <taxon>Rhizobium/Agrobacterium group</taxon>
        <taxon>Agrobacterium</taxon>
        <taxon>Agrobacterium tumefaciens complex</taxon>
    </lineage>
</organism>
<feature type="domain" description="Cytokinin glycosidase" evidence="1">
    <location>
        <begin position="3"/>
        <end position="202"/>
    </location>
</feature>
<evidence type="ECO:0000259" key="1">
    <source>
        <dbReference type="Pfam" id="PF02027"/>
    </source>
</evidence>
<proteinExistence type="predicted"/>
<name>A0A2Z2PD75_9HYPH</name>
<evidence type="ECO:0000313" key="2">
    <source>
        <dbReference type="EMBL" id="ASK40788.1"/>
    </source>
</evidence>
<dbReference type="Pfam" id="PF02027">
    <property type="entry name" value="RolB_RolC"/>
    <property type="match status" value="1"/>
</dbReference>
<dbReference type="InterPro" id="IPR006064">
    <property type="entry name" value="Glycosidase"/>
</dbReference>
<accession>A0A2Z2PD75</accession>
<reference evidence="2" key="1">
    <citation type="submission" date="2016-10" db="EMBL/GenBank/DDBJ databases">
        <title>Agrobacterium Ti plasmids: Classification based on T-DNA and Vir regions organization.</title>
        <authorList>
            <person name="Nabi N."/>
            <person name="Vial L."/>
            <person name="Ben Hafsa A."/>
            <person name="Chapulliot D."/>
            <person name="Berard A."/>
            <person name="Chauveau A."/>
            <person name="Le Paslier M.-C."/>
            <person name="Harzallah Skhiri F."/>
            <person name="Brunel D."/>
            <person name="Nesme X."/>
            <person name="Chaouachi M."/>
        </authorList>
    </citation>
    <scope>NUCLEOTIDE SEQUENCE</scope>
    <source>
        <strain evidence="2">CFBP1873</strain>
        <plasmid evidence="2">pTi_CFBP1873</plasmid>
    </source>
</reference>
<dbReference type="EMBL" id="KY000026">
    <property type="protein sequence ID" value="ASK40788.1"/>
    <property type="molecule type" value="Genomic_DNA"/>
</dbReference>